<feature type="region of interest" description="Disordered" evidence="1">
    <location>
        <begin position="69"/>
        <end position="121"/>
    </location>
</feature>
<evidence type="ECO:0000256" key="2">
    <source>
        <dbReference type="SAM" id="Phobius"/>
    </source>
</evidence>
<name>A0AAV7E123_ARIFI</name>
<keyword evidence="2" id="KW-1133">Transmembrane helix</keyword>
<evidence type="ECO:0000256" key="1">
    <source>
        <dbReference type="SAM" id="MobiDB-lite"/>
    </source>
</evidence>
<gene>
    <name evidence="3" type="ORF">H6P81_016926</name>
</gene>
<dbReference type="EMBL" id="JAINDJ010000007">
    <property type="protein sequence ID" value="KAG9441072.1"/>
    <property type="molecule type" value="Genomic_DNA"/>
</dbReference>
<keyword evidence="2" id="KW-0812">Transmembrane</keyword>
<sequence>MDSVFMPPPACSSIQLSLCMRFHSGGSSTSSRTMRAQASSLPFTVLLLIILTVGEFSVYGSGRRIASQTTEFSWQTDHRRPPSSKSFSEMSPTPGPGDDEAYWRFEESKRKVPGGPNPLHN</sequence>
<proteinExistence type="predicted"/>
<dbReference type="Proteomes" id="UP000825729">
    <property type="component" value="Unassembled WGS sequence"/>
</dbReference>
<keyword evidence="2" id="KW-0472">Membrane</keyword>
<evidence type="ECO:0000313" key="4">
    <source>
        <dbReference type="Proteomes" id="UP000825729"/>
    </source>
</evidence>
<accession>A0AAV7E123</accession>
<protein>
    <submittedName>
        <fullName evidence="3">Uncharacterized protein</fullName>
    </submittedName>
</protein>
<feature type="transmembrane region" description="Helical" evidence="2">
    <location>
        <begin position="40"/>
        <end position="59"/>
    </location>
</feature>
<dbReference type="AlphaFoldDB" id="A0AAV7E123"/>
<evidence type="ECO:0000313" key="3">
    <source>
        <dbReference type="EMBL" id="KAG9441072.1"/>
    </source>
</evidence>
<organism evidence="3 4">
    <name type="scientific">Aristolochia fimbriata</name>
    <name type="common">White veined hardy Dutchman's pipe vine</name>
    <dbReference type="NCBI Taxonomy" id="158543"/>
    <lineage>
        <taxon>Eukaryota</taxon>
        <taxon>Viridiplantae</taxon>
        <taxon>Streptophyta</taxon>
        <taxon>Embryophyta</taxon>
        <taxon>Tracheophyta</taxon>
        <taxon>Spermatophyta</taxon>
        <taxon>Magnoliopsida</taxon>
        <taxon>Magnoliidae</taxon>
        <taxon>Piperales</taxon>
        <taxon>Aristolochiaceae</taxon>
        <taxon>Aristolochia</taxon>
    </lineage>
</organism>
<reference evidence="3 4" key="1">
    <citation type="submission" date="2021-07" db="EMBL/GenBank/DDBJ databases">
        <title>The Aristolochia fimbriata genome: insights into angiosperm evolution, floral development and chemical biosynthesis.</title>
        <authorList>
            <person name="Jiao Y."/>
        </authorList>
    </citation>
    <scope>NUCLEOTIDE SEQUENCE [LARGE SCALE GENOMIC DNA]</scope>
    <source>
        <strain evidence="3">IBCAS-2021</strain>
        <tissue evidence="3">Leaf</tissue>
    </source>
</reference>
<feature type="compositionally biased region" description="Basic and acidic residues" evidence="1">
    <location>
        <begin position="101"/>
        <end position="110"/>
    </location>
</feature>
<keyword evidence="4" id="KW-1185">Reference proteome</keyword>
<comment type="caution">
    <text evidence="3">The sequence shown here is derived from an EMBL/GenBank/DDBJ whole genome shotgun (WGS) entry which is preliminary data.</text>
</comment>